<dbReference type="GO" id="GO:0016788">
    <property type="term" value="F:hydrolase activity, acting on ester bonds"/>
    <property type="evidence" value="ECO:0007669"/>
    <property type="project" value="InterPro"/>
</dbReference>
<dbReference type="Gene3D" id="1.10.575.10">
    <property type="entry name" value="P1 Nuclease"/>
    <property type="match status" value="1"/>
</dbReference>
<feature type="compositionally biased region" description="Low complexity" evidence="1">
    <location>
        <begin position="327"/>
        <end position="341"/>
    </location>
</feature>
<evidence type="ECO:0000256" key="1">
    <source>
        <dbReference type="SAM" id="MobiDB-lite"/>
    </source>
</evidence>
<name>A0A431TV98_9BACT</name>
<proteinExistence type="predicted"/>
<feature type="signal peptide" evidence="2">
    <location>
        <begin position="1"/>
        <end position="18"/>
    </location>
</feature>
<evidence type="ECO:0008006" key="5">
    <source>
        <dbReference type="Google" id="ProtNLM"/>
    </source>
</evidence>
<dbReference type="EMBL" id="RXOF01000021">
    <property type="protein sequence ID" value="RTQ45254.1"/>
    <property type="molecule type" value="Genomic_DNA"/>
</dbReference>
<protein>
    <recommendedName>
        <fullName evidence="5">S1/P1 Nuclease</fullName>
    </recommendedName>
</protein>
<keyword evidence="2" id="KW-0732">Signal</keyword>
<dbReference type="RefSeq" id="WP_126696067.1">
    <property type="nucleotide sequence ID" value="NZ_RXOF01000021.1"/>
</dbReference>
<evidence type="ECO:0000256" key="2">
    <source>
        <dbReference type="SAM" id="SignalP"/>
    </source>
</evidence>
<organism evidence="3 4">
    <name type="scientific">Hymenobacter gummosus</name>
    <dbReference type="NCBI Taxonomy" id="1776032"/>
    <lineage>
        <taxon>Bacteria</taxon>
        <taxon>Pseudomonadati</taxon>
        <taxon>Bacteroidota</taxon>
        <taxon>Cytophagia</taxon>
        <taxon>Cytophagales</taxon>
        <taxon>Hymenobacteraceae</taxon>
        <taxon>Hymenobacter</taxon>
    </lineage>
</organism>
<sequence>MKKAFLSLALALLVPALSPGWGFFGHRTITQIAVYDLPSGMQPFYFRHMAKLVKLSTGPDERRNDDPAEESKHYIDMDHFGDNPFGLMPKAYDKAKAKYTADTLKKYGTVPWTVLDTKDRLTDAFKEGDTTAILALSADLGHYVSDAFVPLHTTENYDGQLTKQQGIHSLWESKLPELFIAQYKLDAEKAEYVKDPEAAIWKVIQESYGFLGATFDIEAEISKKFTSEKKYTYSHKYGKTRRSYSDAFAEAYNKRVGGHVAYRLKGAPTMVASFWYTAWKDAGSPDLGKLMPSKLSKEEKEQLDTQLKAWKDNQLVDQNLLLAMQKPEAAPSPAEAADPADAPAPAPAAAPKPTEDKAKGKAKDDKAEPTKVKVKEKKEDAPKQKEKTKVKKEEPKKDDPFGD</sequence>
<feature type="chain" id="PRO_5019187557" description="S1/P1 Nuclease" evidence="2">
    <location>
        <begin position="19"/>
        <end position="403"/>
    </location>
</feature>
<comment type="caution">
    <text evidence="3">The sequence shown here is derived from an EMBL/GenBank/DDBJ whole genome shotgun (WGS) entry which is preliminary data.</text>
</comment>
<dbReference type="Proteomes" id="UP000282184">
    <property type="component" value="Unassembled WGS sequence"/>
</dbReference>
<feature type="region of interest" description="Disordered" evidence="1">
    <location>
        <begin position="327"/>
        <end position="403"/>
    </location>
</feature>
<dbReference type="OrthoDB" id="267579at2"/>
<dbReference type="CDD" id="cd10981">
    <property type="entry name" value="ZnPC_S1P1"/>
    <property type="match status" value="1"/>
</dbReference>
<dbReference type="AlphaFoldDB" id="A0A431TV98"/>
<dbReference type="InterPro" id="IPR008947">
    <property type="entry name" value="PLipase_C/P1_nuclease_dom_sf"/>
</dbReference>
<reference evidence="3 4" key="1">
    <citation type="submission" date="2018-12" db="EMBL/GenBank/DDBJ databases">
        <title>Hymenobacter gummosus sp. nov., isolated from a spring.</title>
        <authorList>
            <person name="Nie L."/>
        </authorList>
    </citation>
    <scope>NUCLEOTIDE SEQUENCE [LARGE SCALE GENOMIC DNA]</scope>
    <source>
        <strain evidence="3 4">KCTC 52166</strain>
    </source>
</reference>
<evidence type="ECO:0000313" key="4">
    <source>
        <dbReference type="Proteomes" id="UP000282184"/>
    </source>
</evidence>
<accession>A0A431TV98</accession>
<keyword evidence="4" id="KW-1185">Reference proteome</keyword>
<evidence type="ECO:0000313" key="3">
    <source>
        <dbReference type="EMBL" id="RTQ45254.1"/>
    </source>
</evidence>
<feature type="compositionally biased region" description="Basic and acidic residues" evidence="1">
    <location>
        <begin position="353"/>
        <end position="403"/>
    </location>
</feature>
<dbReference type="SUPFAM" id="SSF48537">
    <property type="entry name" value="Phospholipase C/P1 nuclease"/>
    <property type="match status" value="1"/>
</dbReference>
<gene>
    <name evidence="3" type="ORF">EJV47_25590</name>
</gene>